<dbReference type="Gene3D" id="3.30.429.10">
    <property type="entry name" value="Macrophage Migration Inhibitory Factor"/>
    <property type="match status" value="1"/>
</dbReference>
<organism evidence="6 7">
    <name type="scientific">Acinetobacter piscicola</name>
    <dbReference type="NCBI Taxonomy" id="2006115"/>
    <lineage>
        <taxon>Bacteria</taxon>
        <taxon>Pseudomonadati</taxon>
        <taxon>Pseudomonadota</taxon>
        <taxon>Gammaproteobacteria</taxon>
        <taxon>Moraxellales</taxon>
        <taxon>Moraxellaceae</taxon>
        <taxon>Acinetobacter</taxon>
    </lineage>
</organism>
<sequence length="68" mass="7569">MPIVNIKVTDQSMSIEQKKALIEGATDLLVQVLNKPRETVDVIIDEINTNNWGVGGKMMSEILQSKQD</sequence>
<dbReference type="SUPFAM" id="SSF55331">
    <property type="entry name" value="Tautomerase/MIF"/>
    <property type="match status" value="1"/>
</dbReference>
<dbReference type="NCBIfam" id="TIGR00013">
    <property type="entry name" value="taut"/>
    <property type="match status" value="1"/>
</dbReference>
<feature type="active site" description="Proton acceptor; via imino nitrogen" evidence="3">
    <location>
        <position position="2"/>
    </location>
</feature>
<keyword evidence="2 4" id="KW-0413">Isomerase</keyword>
<evidence type="ECO:0000259" key="5">
    <source>
        <dbReference type="Pfam" id="PF01361"/>
    </source>
</evidence>
<evidence type="ECO:0000313" key="6">
    <source>
        <dbReference type="EMBL" id="QOW46692.1"/>
    </source>
</evidence>
<evidence type="ECO:0000256" key="1">
    <source>
        <dbReference type="ARBA" id="ARBA00006723"/>
    </source>
</evidence>
<feature type="domain" description="4-oxalocrotonate tautomerase-like" evidence="5">
    <location>
        <begin position="2"/>
        <end position="60"/>
    </location>
</feature>
<name>A0A7S6VXG7_9GAMM</name>
<dbReference type="RefSeq" id="WP_174492326.1">
    <property type="nucleotide sequence ID" value="NZ_CP048659.1"/>
</dbReference>
<comment type="similarity">
    <text evidence="1 4">Belongs to the 4-oxalocrotonate tautomerase family.</text>
</comment>
<dbReference type="GO" id="GO:0016853">
    <property type="term" value="F:isomerase activity"/>
    <property type="evidence" value="ECO:0007669"/>
    <property type="project" value="UniProtKB-UniRule"/>
</dbReference>
<dbReference type="EMBL" id="CP048659">
    <property type="protein sequence ID" value="QOW46692.1"/>
    <property type="molecule type" value="Genomic_DNA"/>
</dbReference>
<dbReference type="Proteomes" id="UP000593966">
    <property type="component" value="Chromosome"/>
</dbReference>
<proteinExistence type="inferred from homology"/>
<evidence type="ECO:0000313" key="7">
    <source>
        <dbReference type="Proteomes" id="UP000593966"/>
    </source>
</evidence>
<dbReference type="PANTHER" id="PTHR35530">
    <property type="entry name" value="TAUTOMERASE-RELATED"/>
    <property type="match status" value="1"/>
</dbReference>
<evidence type="ECO:0000256" key="3">
    <source>
        <dbReference type="PIRSR" id="PIRSR618191-1"/>
    </source>
</evidence>
<gene>
    <name evidence="6" type="ORF">G0028_12725</name>
</gene>
<protein>
    <recommendedName>
        <fullName evidence="4">Tautomerase</fullName>
        <ecNumber evidence="4">5.3.2.-</ecNumber>
    </recommendedName>
</protein>
<accession>A0A7S6VXG7</accession>
<dbReference type="Pfam" id="PF01361">
    <property type="entry name" value="Tautomerase"/>
    <property type="match status" value="1"/>
</dbReference>
<dbReference type="InterPro" id="IPR004370">
    <property type="entry name" value="4-OT-like_dom"/>
</dbReference>
<keyword evidence="7" id="KW-1185">Reference proteome</keyword>
<dbReference type="InterPro" id="IPR014347">
    <property type="entry name" value="Tautomerase/MIF_sf"/>
</dbReference>
<dbReference type="InterPro" id="IPR018191">
    <property type="entry name" value="4-OT"/>
</dbReference>
<evidence type="ECO:0000256" key="4">
    <source>
        <dbReference type="RuleBase" id="RU362032"/>
    </source>
</evidence>
<dbReference type="EC" id="5.3.2.-" evidence="4"/>
<evidence type="ECO:0000256" key="2">
    <source>
        <dbReference type="ARBA" id="ARBA00023235"/>
    </source>
</evidence>
<reference evidence="6 7" key="1">
    <citation type="submission" date="2020-02" db="EMBL/GenBank/DDBJ databases">
        <title>Tigecycline-resistant Acinetobacter species from pigs and migratory birds.</title>
        <authorList>
            <person name="Chen C."/>
            <person name="Sun J."/>
            <person name="Liao X.-P."/>
            <person name="Liu Y.-H."/>
        </authorList>
    </citation>
    <scope>NUCLEOTIDE SEQUENCE [LARGE SCALE GENOMIC DNA]</scope>
    <source>
        <strain evidence="6 7">YH12207_T</strain>
    </source>
</reference>
<dbReference type="PANTHER" id="PTHR35530:SF1">
    <property type="entry name" value="2-HYDROXYMUCONATE TAUTOMERASE"/>
    <property type="match status" value="1"/>
</dbReference>
<dbReference type="AlphaFoldDB" id="A0A7S6VXG7"/>